<evidence type="ECO:0000313" key="2">
    <source>
        <dbReference type="EMBL" id="MBW4361387.1"/>
    </source>
</evidence>
<dbReference type="Proteomes" id="UP000812031">
    <property type="component" value="Unassembled WGS sequence"/>
</dbReference>
<evidence type="ECO:0000259" key="1">
    <source>
        <dbReference type="Pfam" id="PF18899"/>
    </source>
</evidence>
<proteinExistence type="predicted"/>
<sequence length="141" mass="16841">MELWICPKCGRQFERKGQIHSCKIFPLDNHFKGKDRSKALYEKFKNSVKNRLGDFKIESLECCIHFVGTFTFVAVKIFKEKIVVDFSLDHILQKERIKKNIQMSAHRYLYNIEIKDEKDIDDELMEWVEEAHCLKKQSIKN</sequence>
<organism evidence="2 3">
    <name type="scientific">Flavobacterium taihuense</name>
    <dbReference type="NCBI Taxonomy" id="2857508"/>
    <lineage>
        <taxon>Bacteria</taxon>
        <taxon>Pseudomonadati</taxon>
        <taxon>Bacteroidota</taxon>
        <taxon>Flavobacteriia</taxon>
        <taxon>Flavobacteriales</taxon>
        <taxon>Flavobacteriaceae</taxon>
        <taxon>Flavobacterium</taxon>
    </lineage>
</organism>
<dbReference type="InterPro" id="IPR043714">
    <property type="entry name" value="DUF5655"/>
</dbReference>
<dbReference type="Pfam" id="PF18899">
    <property type="entry name" value="DUF5655"/>
    <property type="match status" value="1"/>
</dbReference>
<comment type="caution">
    <text evidence="2">The sequence shown here is derived from an EMBL/GenBank/DDBJ whole genome shotgun (WGS) entry which is preliminary data.</text>
</comment>
<reference evidence="2 3" key="1">
    <citation type="submission" date="2021-07" db="EMBL/GenBank/DDBJ databases">
        <title>Flavobacterium sp. nov. isolated from sediment on the Taihu Lake.</title>
        <authorList>
            <person name="Qu J.-H."/>
        </authorList>
    </citation>
    <scope>NUCLEOTIDE SEQUENCE [LARGE SCALE GENOMIC DNA]</scope>
    <source>
        <strain evidence="2 3">NAS39</strain>
    </source>
</reference>
<dbReference type="RefSeq" id="WP_219317891.1">
    <property type="nucleotide sequence ID" value="NZ_JAHWYN010000011.1"/>
</dbReference>
<keyword evidence="3" id="KW-1185">Reference proteome</keyword>
<evidence type="ECO:0000313" key="3">
    <source>
        <dbReference type="Proteomes" id="UP000812031"/>
    </source>
</evidence>
<feature type="domain" description="DUF5655" evidence="1">
    <location>
        <begin position="28"/>
        <end position="132"/>
    </location>
</feature>
<name>A0ABS6XYD8_9FLAO</name>
<accession>A0ABS6XYD8</accession>
<gene>
    <name evidence="2" type="ORF">KZH69_12920</name>
</gene>
<protein>
    <recommendedName>
        <fullName evidence="1">DUF5655 domain-containing protein</fullName>
    </recommendedName>
</protein>
<dbReference type="EMBL" id="JAHWYN010000011">
    <property type="protein sequence ID" value="MBW4361387.1"/>
    <property type="molecule type" value="Genomic_DNA"/>
</dbReference>